<dbReference type="PANTHER" id="PTHR40275:SF1">
    <property type="entry name" value="SSL7038 PROTEIN"/>
    <property type="match status" value="1"/>
</dbReference>
<dbReference type="EMBL" id="FO203503">
    <property type="protein sequence ID" value="CCK79433.1"/>
    <property type="molecule type" value="Genomic_DNA"/>
</dbReference>
<evidence type="ECO:0000313" key="3">
    <source>
        <dbReference type="Proteomes" id="UP000007347"/>
    </source>
</evidence>
<accession>K0NHY7</accession>
<reference evidence="2 3" key="1">
    <citation type="journal article" date="2013" name="Environ. Microbiol.">
        <title>Complete genome, catabolic sub-proteomes and key-metabolites of Desulfobacula toluolica Tol2, a marine, aromatic compound-degrading, sulfate-reducing bacterium.</title>
        <authorList>
            <person name="Wohlbrand L."/>
            <person name="Jacob J.H."/>
            <person name="Kube M."/>
            <person name="Mussmann M."/>
            <person name="Jarling R."/>
            <person name="Beck A."/>
            <person name="Amann R."/>
            <person name="Wilkes H."/>
            <person name="Reinhardt R."/>
            <person name="Rabus R."/>
        </authorList>
    </citation>
    <scope>NUCLEOTIDE SEQUENCE [LARGE SCALE GENOMIC DNA]</scope>
    <source>
        <strain evidence="3">DSM 7467 / Tol2</strain>
    </source>
</reference>
<dbReference type="HOGENOM" id="CLU_137365_3_1_7"/>
<protein>
    <submittedName>
        <fullName evidence="2">Putative addiction module antidote protein, HI1420</fullName>
    </submittedName>
</protein>
<dbReference type="STRING" id="651182.TOL2_C12700"/>
<dbReference type="NCBIfam" id="TIGR02684">
    <property type="entry name" value="dnstrm_HI1420"/>
    <property type="match status" value="1"/>
</dbReference>
<keyword evidence="3" id="KW-1185">Reference proteome</keyword>
<dbReference type="KEGG" id="dto:TOL2_C12700"/>
<name>K0NHY7_DESTT</name>
<gene>
    <name evidence="2" type="ordered locus">TOL2_C12700</name>
</gene>
<dbReference type="PROSITE" id="PS50943">
    <property type="entry name" value="HTH_CROC1"/>
    <property type="match status" value="1"/>
</dbReference>
<dbReference type="InterPro" id="IPR010982">
    <property type="entry name" value="Lambda_DNA-bd_dom_sf"/>
</dbReference>
<dbReference type="AlphaFoldDB" id="K0NHY7"/>
<organism evidence="2 3">
    <name type="scientific">Desulfobacula toluolica (strain DSM 7467 / Tol2)</name>
    <dbReference type="NCBI Taxonomy" id="651182"/>
    <lineage>
        <taxon>Bacteria</taxon>
        <taxon>Pseudomonadati</taxon>
        <taxon>Thermodesulfobacteriota</taxon>
        <taxon>Desulfobacteria</taxon>
        <taxon>Desulfobacterales</taxon>
        <taxon>Desulfobacteraceae</taxon>
        <taxon>Desulfobacula</taxon>
    </lineage>
</organism>
<dbReference type="InterPro" id="IPR001387">
    <property type="entry name" value="Cro/C1-type_HTH"/>
</dbReference>
<dbReference type="GO" id="GO:0003677">
    <property type="term" value="F:DNA binding"/>
    <property type="evidence" value="ECO:0007669"/>
    <property type="project" value="InterPro"/>
</dbReference>
<sequence length="98" mass="10896">MATVNYQEGLLKRLQDPEYASEYLNEALKEGSQEMFMLALRDVAKAKGISQAAKEANLNRETMYRMLSEKGNPNLSSLNKLLDTLGLTLTIGRKESAA</sequence>
<proteinExistence type="predicted"/>
<dbReference type="PANTHER" id="PTHR40275">
    <property type="entry name" value="SSL7038 PROTEIN"/>
    <property type="match status" value="1"/>
</dbReference>
<dbReference type="InterPro" id="IPR014057">
    <property type="entry name" value="HI1420"/>
</dbReference>
<evidence type="ECO:0000313" key="2">
    <source>
        <dbReference type="EMBL" id="CCK79433.1"/>
    </source>
</evidence>
<feature type="domain" description="HTH cro/C1-type" evidence="1">
    <location>
        <begin position="40"/>
        <end position="92"/>
    </location>
</feature>
<dbReference type="OrthoDB" id="9798416at2"/>
<dbReference type="Gene3D" id="1.10.260.40">
    <property type="entry name" value="lambda repressor-like DNA-binding domains"/>
    <property type="match status" value="1"/>
</dbReference>
<dbReference type="Pfam" id="PF21716">
    <property type="entry name" value="dnstrm_HI1420"/>
    <property type="match status" value="1"/>
</dbReference>
<evidence type="ECO:0000259" key="1">
    <source>
        <dbReference type="PROSITE" id="PS50943"/>
    </source>
</evidence>
<dbReference type="Proteomes" id="UP000007347">
    <property type="component" value="Chromosome"/>
</dbReference>
<dbReference type="SUPFAM" id="SSF47413">
    <property type="entry name" value="lambda repressor-like DNA-binding domains"/>
    <property type="match status" value="1"/>
</dbReference>